<accession>A0ABT2MVW0</accession>
<keyword evidence="1" id="KW-0175">Coiled coil</keyword>
<keyword evidence="2" id="KW-0812">Transmembrane</keyword>
<dbReference type="Proteomes" id="UP001525890">
    <property type="component" value="Unassembled WGS sequence"/>
</dbReference>
<feature type="coiled-coil region" evidence="1">
    <location>
        <begin position="309"/>
        <end position="346"/>
    </location>
</feature>
<sequence length="713" mass="78381">MNTLFVLLIIGVALSSVLAEIKSISDYCQKQCGPTAQAIKILKEHLVSGGNGINLDDKMRGWFLQHLDGEMRENLFFPTYEGNTAIMLSSPTVLGKPIPRGPVYFAPTLLTALGVLGTFAGIYQGLQGVNLDIQEADTLLKSSTDLLAGMKFAFLTSLWGLGSSSIFMLFLAFGERVRQGRRDSLRSELSKVAFLLTPVRILARMTPGATGGQSNLTAAAIGQAVATEMRSVLRSELSPMVMPLTKLTPEAIGQATGGYFRGALHEELTPTLNSMNAELSSIRKLQEKQGQAVDYLVTRLREELIEPVVKRLEETAKLTKEASEAVKELKTALGDITKELAEAVKTIQEFQKVTLEELKQFAGSLAAILDKFRDETRGVLLTVAEEIKRAVAESIKGMEAQREAFALSAAQAAESFRGIRKELEQSLDTQAKQQKAMLEGVEASTRKVLEDANQAFISQSETLVNLGGQAAKVMDDAAKKLNETLQKTRETVQEELEKFRLEYQESLTEFFKAQNNLLDETLRKQREGLAIVIAKLQTVFLEDAPKMGEVIKEAMGYMQETIDYMQGTIASIQDTAKIVYNLANKTGLTSGERLQQLTEMIRELGSEANQIESAYQNMVEKFEKSLNQSLNLMVERLNDALQIGNKQLMEYLTKANESYTKSIKEGDVAAAKVCQQLNQTAQSLDQSAHGLMDVSHYLVASAKELKNGNGSGN</sequence>
<dbReference type="RefSeq" id="WP_368007587.1">
    <property type="nucleotide sequence ID" value="NZ_JAMXFF010000026.1"/>
</dbReference>
<protein>
    <recommendedName>
        <fullName evidence="5">MotA/TolQ/ExbB proton channel domain-containing protein</fullName>
    </recommendedName>
</protein>
<evidence type="ECO:0000313" key="3">
    <source>
        <dbReference type="EMBL" id="MCT7968041.1"/>
    </source>
</evidence>
<comment type="caution">
    <text evidence="3">The sequence shown here is derived from an EMBL/GenBank/DDBJ whole genome shotgun (WGS) entry which is preliminary data.</text>
</comment>
<keyword evidence="2" id="KW-1133">Transmembrane helix</keyword>
<evidence type="ECO:0008006" key="5">
    <source>
        <dbReference type="Google" id="ProtNLM"/>
    </source>
</evidence>
<keyword evidence="2" id="KW-0472">Membrane</keyword>
<dbReference type="EMBL" id="JAMXFF010000026">
    <property type="protein sequence ID" value="MCT7968041.1"/>
    <property type="molecule type" value="Genomic_DNA"/>
</dbReference>
<evidence type="ECO:0000256" key="1">
    <source>
        <dbReference type="SAM" id="Coils"/>
    </source>
</evidence>
<keyword evidence="4" id="KW-1185">Reference proteome</keyword>
<gene>
    <name evidence="3" type="ORF">NG799_17150</name>
</gene>
<feature type="coiled-coil region" evidence="1">
    <location>
        <begin position="471"/>
        <end position="509"/>
    </location>
</feature>
<reference evidence="3 4" key="1">
    <citation type="journal article" date="2022" name="Front. Microbiol.">
        <title>High genomic differentiation and limited gene flow indicate recent cryptic speciation within the genus Laspinema (cyanobacteria).</title>
        <authorList>
            <person name="Stanojkovic A."/>
            <person name="Skoupy S."/>
            <person name="Skaloud P."/>
            <person name="Dvorak P."/>
        </authorList>
    </citation>
    <scope>NUCLEOTIDE SEQUENCE [LARGE SCALE GENOMIC DNA]</scope>
    <source>
        <strain evidence="3 4">D2a</strain>
    </source>
</reference>
<name>A0ABT2MVW0_9CYAN</name>
<evidence type="ECO:0000313" key="4">
    <source>
        <dbReference type="Proteomes" id="UP001525890"/>
    </source>
</evidence>
<organism evidence="3 4">
    <name type="scientific">Laspinema palackyanum D2a</name>
    <dbReference type="NCBI Taxonomy" id="2953684"/>
    <lineage>
        <taxon>Bacteria</taxon>
        <taxon>Bacillati</taxon>
        <taxon>Cyanobacteriota</taxon>
        <taxon>Cyanophyceae</taxon>
        <taxon>Oscillatoriophycideae</taxon>
        <taxon>Oscillatoriales</taxon>
        <taxon>Laspinemataceae</taxon>
        <taxon>Laspinema</taxon>
        <taxon>Laspinema palackyanum</taxon>
    </lineage>
</organism>
<feature type="transmembrane region" description="Helical" evidence="2">
    <location>
        <begin position="152"/>
        <end position="173"/>
    </location>
</feature>
<dbReference type="SUPFAM" id="SSF58113">
    <property type="entry name" value="Apolipoprotein A-I"/>
    <property type="match status" value="1"/>
</dbReference>
<proteinExistence type="predicted"/>
<evidence type="ECO:0000256" key="2">
    <source>
        <dbReference type="SAM" id="Phobius"/>
    </source>
</evidence>
<feature type="coiled-coil region" evidence="1">
    <location>
        <begin position="594"/>
        <end position="621"/>
    </location>
</feature>